<evidence type="ECO:0000313" key="1">
    <source>
        <dbReference type="EMBL" id="MBB3231973.1"/>
    </source>
</evidence>
<keyword evidence="2" id="KW-1185">Reference proteome</keyword>
<dbReference type="AlphaFoldDB" id="A0A7W5HM72"/>
<gene>
    <name evidence="1" type="ORF">FHR97_002836</name>
</gene>
<proteinExistence type="predicted"/>
<accession>A0A7W5HM72</accession>
<name>A0A7W5HM72_9GAMM</name>
<comment type="caution">
    <text evidence="1">The sequence shown here is derived from an EMBL/GenBank/DDBJ whole genome shotgun (WGS) entry which is preliminary data.</text>
</comment>
<protein>
    <submittedName>
        <fullName evidence="1">Uncharacterized protein</fullName>
    </submittedName>
</protein>
<reference evidence="1 2" key="1">
    <citation type="submission" date="2020-08" db="EMBL/GenBank/DDBJ databases">
        <title>Genomic Encyclopedia of Type Strains, Phase III (KMG-III): the genomes of soil and plant-associated and newly described type strains.</title>
        <authorList>
            <person name="Whitman W."/>
        </authorList>
    </citation>
    <scope>NUCLEOTIDE SEQUENCE [LARGE SCALE GENOMIC DNA]</scope>
    <source>
        <strain evidence="1 2">CECT 7744</strain>
    </source>
</reference>
<sequence length="54" mass="5550">MAEQGLFMREGTIVDATIVAAASSDTIVDATIVAAAPSTKNKARQGDPEMIQAS</sequence>
<dbReference type="EMBL" id="JACHXR010000008">
    <property type="protein sequence ID" value="MBB3231973.1"/>
    <property type="molecule type" value="Genomic_DNA"/>
</dbReference>
<evidence type="ECO:0000313" key="2">
    <source>
        <dbReference type="Proteomes" id="UP000518892"/>
    </source>
</evidence>
<organism evidence="1 2">
    <name type="scientific">Halomonas stenophila</name>
    <dbReference type="NCBI Taxonomy" id="795312"/>
    <lineage>
        <taxon>Bacteria</taxon>
        <taxon>Pseudomonadati</taxon>
        <taxon>Pseudomonadota</taxon>
        <taxon>Gammaproteobacteria</taxon>
        <taxon>Oceanospirillales</taxon>
        <taxon>Halomonadaceae</taxon>
        <taxon>Halomonas</taxon>
    </lineage>
</organism>
<dbReference type="Proteomes" id="UP000518892">
    <property type="component" value="Unassembled WGS sequence"/>
</dbReference>